<gene>
    <name evidence="4" type="ORF">Acr_13g0016350</name>
</gene>
<name>A0A7J0FNF0_9ERIC</name>
<feature type="region of interest" description="Disordered" evidence="1">
    <location>
        <begin position="62"/>
        <end position="99"/>
    </location>
</feature>
<keyword evidence="2" id="KW-0472">Membrane</keyword>
<feature type="compositionally biased region" description="Pro residues" evidence="1">
    <location>
        <begin position="64"/>
        <end position="74"/>
    </location>
</feature>
<sequence>MPVTTRRSYLVRLLMVFLVITETSTPINGQMKPRKLDDTTGTPPPDSGIKCNNPCSTCNNPCYQSPPQPSTPPPPKKKKKKPPPSSSYGPPPPTPAGYVYLNGPPGDLYPIVTYNSGSGLSFAAALVGCGLVGLMAFW</sequence>
<comment type="caution">
    <text evidence="4">The sequence shown here is derived from an EMBL/GenBank/DDBJ whole genome shotgun (WGS) entry which is preliminary data.</text>
</comment>
<proteinExistence type="predicted"/>
<keyword evidence="5" id="KW-1185">Reference proteome</keyword>
<feature type="region of interest" description="Disordered" evidence="1">
    <location>
        <begin position="27"/>
        <end position="50"/>
    </location>
</feature>
<evidence type="ECO:0000313" key="4">
    <source>
        <dbReference type="EMBL" id="GFZ00236.1"/>
    </source>
</evidence>
<dbReference type="PANTHER" id="PTHR35094:SF1">
    <property type="entry name" value="PROTEIN, PUTATIVE-RELATED"/>
    <property type="match status" value="1"/>
</dbReference>
<feature type="compositionally biased region" description="Pro residues" evidence="1">
    <location>
        <begin position="83"/>
        <end position="95"/>
    </location>
</feature>
<dbReference type="OrthoDB" id="1728036at2759"/>
<keyword evidence="2" id="KW-0812">Transmembrane</keyword>
<dbReference type="EMBL" id="BJWL01000013">
    <property type="protein sequence ID" value="GFZ00236.1"/>
    <property type="molecule type" value="Genomic_DNA"/>
</dbReference>
<evidence type="ECO:0000256" key="3">
    <source>
        <dbReference type="SAM" id="SignalP"/>
    </source>
</evidence>
<accession>A0A7J0FNF0</accession>
<reference evidence="4 5" key="1">
    <citation type="submission" date="2019-07" db="EMBL/GenBank/DDBJ databases">
        <title>De Novo Assembly of kiwifruit Actinidia rufa.</title>
        <authorList>
            <person name="Sugita-Konishi S."/>
            <person name="Sato K."/>
            <person name="Mori E."/>
            <person name="Abe Y."/>
            <person name="Kisaki G."/>
            <person name="Hamano K."/>
            <person name="Suezawa K."/>
            <person name="Otani M."/>
            <person name="Fukuda T."/>
            <person name="Manabe T."/>
            <person name="Gomi K."/>
            <person name="Tabuchi M."/>
            <person name="Akimitsu K."/>
            <person name="Kataoka I."/>
        </authorList>
    </citation>
    <scope>NUCLEOTIDE SEQUENCE [LARGE SCALE GENOMIC DNA]</scope>
    <source>
        <strain evidence="5">cv. Fuchu</strain>
    </source>
</reference>
<protein>
    <recommendedName>
        <fullName evidence="6">Proline-rich family protein</fullName>
    </recommendedName>
</protein>
<dbReference type="PANTHER" id="PTHR35094">
    <property type="entry name" value="LEUCINE-RICH REPEAT EXTENSIN-LIKE PROTEIN 2"/>
    <property type="match status" value="1"/>
</dbReference>
<feature type="transmembrane region" description="Helical" evidence="2">
    <location>
        <begin position="119"/>
        <end position="137"/>
    </location>
</feature>
<dbReference type="Proteomes" id="UP000585474">
    <property type="component" value="Unassembled WGS sequence"/>
</dbReference>
<dbReference type="AlphaFoldDB" id="A0A7J0FNF0"/>
<evidence type="ECO:0008006" key="6">
    <source>
        <dbReference type="Google" id="ProtNLM"/>
    </source>
</evidence>
<feature type="signal peptide" evidence="3">
    <location>
        <begin position="1"/>
        <end position="29"/>
    </location>
</feature>
<organism evidence="4 5">
    <name type="scientific">Actinidia rufa</name>
    <dbReference type="NCBI Taxonomy" id="165716"/>
    <lineage>
        <taxon>Eukaryota</taxon>
        <taxon>Viridiplantae</taxon>
        <taxon>Streptophyta</taxon>
        <taxon>Embryophyta</taxon>
        <taxon>Tracheophyta</taxon>
        <taxon>Spermatophyta</taxon>
        <taxon>Magnoliopsida</taxon>
        <taxon>eudicotyledons</taxon>
        <taxon>Gunneridae</taxon>
        <taxon>Pentapetalae</taxon>
        <taxon>asterids</taxon>
        <taxon>Ericales</taxon>
        <taxon>Actinidiaceae</taxon>
        <taxon>Actinidia</taxon>
    </lineage>
</organism>
<keyword evidence="3" id="KW-0732">Signal</keyword>
<feature type="chain" id="PRO_5029628168" description="Proline-rich family protein" evidence="3">
    <location>
        <begin position="30"/>
        <end position="138"/>
    </location>
</feature>
<evidence type="ECO:0000256" key="1">
    <source>
        <dbReference type="SAM" id="MobiDB-lite"/>
    </source>
</evidence>
<keyword evidence="2" id="KW-1133">Transmembrane helix</keyword>
<evidence type="ECO:0000256" key="2">
    <source>
        <dbReference type="SAM" id="Phobius"/>
    </source>
</evidence>
<evidence type="ECO:0000313" key="5">
    <source>
        <dbReference type="Proteomes" id="UP000585474"/>
    </source>
</evidence>